<evidence type="ECO:0000256" key="1">
    <source>
        <dbReference type="ARBA" id="ARBA00022737"/>
    </source>
</evidence>
<evidence type="ECO:0000313" key="5">
    <source>
        <dbReference type="EMBL" id="KAL1641938.1"/>
    </source>
</evidence>
<dbReference type="SUPFAM" id="SSF48403">
    <property type="entry name" value="Ankyrin repeat"/>
    <property type="match status" value="1"/>
</dbReference>
<dbReference type="PANTHER" id="PTHR10039">
    <property type="entry name" value="AMELOGENIN"/>
    <property type="match status" value="1"/>
</dbReference>
<evidence type="ECO:0000256" key="3">
    <source>
        <dbReference type="SAM" id="MobiDB-lite"/>
    </source>
</evidence>
<dbReference type="InterPro" id="IPR056884">
    <property type="entry name" value="NPHP3-like_N"/>
</dbReference>
<dbReference type="Pfam" id="PF12796">
    <property type="entry name" value="Ank_2"/>
    <property type="match status" value="1"/>
</dbReference>
<dbReference type="EMBL" id="JAKEKT020000036">
    <property type="protein sequence ID" value="KAL1641938.1"/>
    <property type="molecule type" value="Genomic_DNA"/>
</dbReference>
<proteinExistence type="predicted"/>
<protein>
    <recommendedName>
        <fullName evidence="4">Nephrocystin 3-like N-terminal domain-containing protein</fullName>
    </recommendedName>
</protein>
<keyword evidence="1" id="KW-0677">Repeat</keyword>
<gene>
    <name evidence="5" type="ORF">SLS58_005774</name>
</gene>
<dbReference type="PANTHER" id="PTHR10039:SF16">
    <property type="entry name" value="GPI INOSITOL-DEACYLASE"/>
    <property type="match status" value="1"/>
</dbReference>
<keyword evidence="2" id="KW-0040">ANK repeat</keyword>
<dbReference type="Proteomes" id="UP001521184">
    <property type="component" value="Unassembled WGS sequence"/>
</dbReference>
<dbReference type="PROSITE" id="PS50297">
    <property type="entry name" value="ANK_REP_REGION"/>
    <property type="match status" value="1"/>
</dbReference>
<dbReference type="Gene3D" id="1.25.40.20">
    <property type="entry name" value="Ankyrin repeat-containing domain"/>
    <property type="match status" value="1"/>
</dbReference>
<feature type="region of interest" description="Disordered" evidence="3">
    <location>
        <begin position="1"/>
        <end position="21"/>
    </location>
</feature>
<evidence type="ECO:0000313" key="6">
    <source>
        <dbReference type="Proteomes" id="UP001521184"/>
    </source>
</evidence>
<name>A0ABR3TPZ4_9PEZI</name>
<feature type="compositionally biased region" description="Low complexity" evidence="3">
    <location>
        <begin position="12"/>
        <end position="21"/>
    </location>
</feature>
<feature type="domain" description="Nephrocystin 3-like N-terminal" evidence="4">
    <location>
        <begin position="10"/>
        <end position="76"/>
    </location>
</feature>
<accession>A0ABR3TPZ4</accession>
<feature type="repeat" description="ANK" evidence="2">
    <location>
        <begin position="431"/>
        <end position="463"/>
    </location>
</feature>
<dbReference type="InterPro" id="IPR036770">
    <property type="entry name" value="Ankyrin_rpt-contain_sf"/>
</dbReference>
<organism evidence="5 6">
    <name type="scientific">Diplodia intermedia</name>
    <dbReference type="NCBI Taxonomy" id="856260"/>
    <lineage>
        <taxon>Eukaryota</taxon>
        <taxon>Fungi</taxon>
        <taxon>Dikarya</taxon>
        <taxon>Ascomycota</taxon>
        <taxon>Pezizomycotina</taxon>
        <taxon>Dothideomycetes</taxon>
        <taxon>Dothideomycetes incertae sedis</taxon>
        <taxon>Botryosphaeriales</taxon>
        <taxon>Botryosphaeriaceae</taxon>
        <taxon>Diplodia</taxon>
    </lineage>
</organism>
<evidence type="ECO:0000256" key="2">
    <source>
        <dbReference type="PROSITE-ProRule" id="PRU00023"/>
    </source>
</evidence>
<dbReference type="Pfam" id="PF24883">
    <property type="entry name" value="NPHP3_N"/>
    <property type="match status" value="1"/>
</dbReference>
<dbReference type="PROSITE" id="PS50088">
    <property type="entry name" value="ANK_REPEAT"/>
    <property type="match status" value="1"/>
</dbReference>
<keyword evidence="6" id="KW-1185">Reference proteome</keyword>
<reference evidence="5 6" key="1">
    <citation type="journal article" date="2023" name="Plant Dis.">
        <title>First Report of Diplodia intermedia Causing Canker and Dieback Diseases on Apple Trees in Canada.</title>
        <authorList>
            <person name="Ellouze W."/>
            <person name="Ilyukhin E."/>
            <person name="Sulman M."/>
            <person name="Ali S."/>
        </authorList>
    </citation>
    <scope>NUCLEOTIDE SEQUENCE [LARGE SCALE GENOMIC DNA]</scope>
    <source>
        <strain evidence="5 6">M45-28</strain>
    </source>
</reference>
<sequence length="640" mass="72823">MKDLQGLRSETSGSQPSDDSLSSVFNSMTSYFKHTMIILDGLDEVERQNIPDVLRWIRSVVSGAATSDIRIFLSSRDEHDIGTGLRDLHMVVELRPEMIQGDVKEYVHKQIHDEESKLRRWRQRPNVQLEIEKTLTSKACGMFRWVVCQMQAIEDCLDLPSLRERLNSLPETLDATYDRIIQDMLKRKQKGAITLLQFLAFAQWPIRLAEAVDIVAVDPSSSPPFDPENRMPDPLEVATLCSSLVSVDRVYLSLAHYSVKEYLISDRLQGSLQHRFFEINAHASIVNTILGYLKSLWPVEGPEKDENYPLLRIAVSKLVCHASIGEKQKQTMENIKKFLNDEIAPKYKCWLVSAGLIYAAGSPKTSSKMSTDYSLDTPEKFYEPVDPEKLTPFSICIHWELEDTALSLIEDNDTEISTKIAYCDDETEKQHLMSPLYLAASKGLRNIVEALIARGLDIQEINGELGTPLEIACFYQHEEVSTLLLEHSDRNRNDYSQYIKDALDNALDPFDSRRHSWPTIHKLIDTSIGLENPGPSLGSRLLAAFLLGDLTLAETLLRQGALVDEVALHMEQLFKWMDDDHLLNAFQLLSKDRSTTFAPETFHKLARRALISPTLYRTDKPLEKTLSFFVSHGTSYQKLY</sequence>
<dbReference type="SMART" id="SM00248">
    <property type="entry name" value="ANK"/>
    <property type="match status" value="3"/>
</dbReference>
<dbReference type="InterPro" id="IPR002110">
    <property type="entry name" value="Ankyrin_rpt"/>
</dbReference>
<evidence type="ECO:0000259" key="4">
    <source>
        <dbReference type="Pfam" id="PF24883"/>
    </source>
</evidence>
<comment type="caution">
    <text evidence="5">The sequence shown here is derived from an EMBL/GenBank/DDBJ whole genome shotgun (WGS) entry which is preliminary data.</text>
</comment>